<protein>
    <recommendedName>
        <fullName evidence="3">Ribbon-helix-helix protein CopG domain-containing protein</fullName>
    </recommendedName>
</protein>
<evidence type="ECO:0008006" key="3">
    <source>
        <dbReference type="Google" id="ProtNLM"/>
    </source>
</evidence>
<evidence type="ECO:0000313" key="1">
    <source>
        <dbReference type="EMBL" id="MDX8329900.1"/>
    </source>
</evidence>
<accession>A0ABU4VWL2</accession>
<sequence>MNFTHEIETALAAYSQEMNLGRDEAIQRILREWLVREGFLFSGEEGIHPAKLNASNDD</sequence>
<dbReference type="GeneID" id="86882840"/>
<gene>
    <name evidence="1" type="ORF">RMS29_11730</name>
</gene>
<keyword evidence="2" id="KW-1185">Reference proteome</keyword>
<reference evidence="1" key="1">
    <citation type="journal article" date="2023" name="Phytobiomes J">
        <title>Deciphering the key players within the bacterial microbiota associated with aerial crown gall tumors on rhododendron: Insights into the gallobiome.</title>
        <authorList>
            <person name="Kuzmanovic N."/>
            <person name="Nesme J."/>
            <person name="Wolf J."/>
            <person name="Neumann-Schaal M."/>
            <person name="Petersen J."/>
            <person name="Fernandez-Gnecco G."/>
            <person name="Sproeer C."/>
            <person name="Bunk B."/>
            <person name="Overmann J."/>
            <person name="Sorensen S.J."/>
            <person name="Idczak E."/>
            <person name="Smalla K."/>
        </authorList>
    </citation>
    <scope>NUCLEOTIDE SEQUENCE [LARGE SCALE GENOMIC DNA]</scope>
    <source>
        <strain evidence="1">Rho-14.1</strain>
    </source>
</reference>
<dbReference type="RefSeq" id="WP_167397895.1">
    <property type="nucleotide sequence ID" value="NZ_CP133551.1"/>
</dbReference>
<dbReference type="EMBL" id="JAVRAD010000004">
    <property type="protein sequence ID" value="MDX8329900.1"/>
    <property type="molecule type" value="Genomic_DNA"/>
</dbReference>
<name>A0ABU4VWL2_9HYPH</name>
<organism evidence="1 2">
    <name type="scientific">Agrobacterium rosae</name>
    <dbReference type="NCBI Taxonomy" id="1972867"/>
    <lineage>
        <taxon>Bacteria</taxon>
        <taxon>Pseudomonadati</taxon>
        <taxon>Pseudomonadota</taxon>
        <taxon>Alphaproteobacteria</taxon>
        <taxon>Hyphomicrobiales</taxon>
        <taxon>Rhizobiaceae</taxon>
        <taxon>Rhizobium/Agrobacterium group</taxon>
        <taxon>Agrobacterium</taxon>
    </lineage>
</organism>
<dbReference type="Proteomes" id="UP001277561">
    <property type="component" value="Unassembled WGS sequence"/>
</dbReference>
<comment type="caution">
    <text evidence="1">The sequence shown here is derived from an EMBL/GenBank/DDBJ whole genome shotgun (WGS) entry which is preliminary data.</text>
</comment>
<evidence type="ECO:0000313" key="2">
    <source>
        <dbReference type="Proteomes" id="UP001277561"/>
    </source>
</evidence>
<proteinExistence type="predicted"/>